<dbReference type="RefSeq" id="WP_184653314.1">
    <property type="nucleotide sequence ID" value="NZ_JACHBU010000001.1"/>
</dbReference>
<dbReference type="EMBL" id="JACHBU010000001">
    <property type="protein sequence ID" value="MBB6506841.1"/>
    <property type="molecule type" value="Genomic_DNA"/>
</dbReference>
<dbReference type="InterPro" id="IPR018062">
    <property type="entry name" value="HTH_AraC-typ_CS"/>
</dbReference>
<dbReference type="PANTHER" id="PTHR46796:SF7">
    <property type="entry name" value="ARAC FAMILY TRANSCRIPTIONAL REGULATOR"/>
    <property type="match status" value="1"/>
</dbReference>
<evidence type="ECO:0000256" key="2">
    <source>
        <dbReference type="ARBA" id="ARBA00023125"/>
    </source>
</evidence>
<name>A0A7X0JFV6_9HYPH</name>
<accession>A0A7X0JFV6</accession>
<evidence type="ECO:0000259" key="4">
    <source>
        <dbReference type="PROSITE" id="PS01124"/>
    </source>
</evidence>
<dbReference type="Proteomes" id="UP000585437">
    <property type="component" value="Unassembled WGS sequence"/>
</dbReference>
<dbReference type="InterPro" id="IPR020449">
    <property type="entry name" value="Tscrpt_reg_AraC-type_HTH"/>
</dbReference>
<dbReference type="SUPFAM" id="SSF46689">
    <property type="entry name" value="Homeodomain-like"/>
    <property type="match status" value="2"/>
</dbReference>
<dbReference type="InterPro" id="IPR018060">
    <property type="entry name" value="HTH_AraC"/>
</dbReference>
<dbReference type="Pfam" id="PF12833">
    <property type="entry name" value="HTH_18"/>
    <property type="match status" value="1"/>
</dbReference>
<evidence type="ECO:0000313" key="6">
    <source>
        <dbReference type="Proteomes" id="UP000585437"/>
    </source>
</evidence>
<dbReference type="InterPro" id="IPR050204">
    <property type="entry name" value="AraC_XylS_family_regulators"/>
</dbReference>
<dbReference type="Gene3D" id="1.10.10.60">
    <property type="entry name" value="Homeodomain-like"/>
    <property type="match status" value="1"/>
</dbReference>
<dbReference type="GO" id="GO:0003700">
    <property type="term" value="F:DNA-binding transcription factor activity"/>
    <property type="evidence" value="ECO:0007669"/>
    <property type="project" value="InterPro"/>
</dbReference>
<dbReference type="PANTHER" id="PTHR46796">
    <property type="entry name" value="HTH-TYPE TRANSCRIPTIONAL ACTIVATOR RHAS-RELATED"/>
    <property type="match status" value="1"/>
</dbReference>
<feature type="domain" description="HTH araC/xylS-type" evidence="4">
    <location>
        <begin position="220"/>
        <end position="317"/>
    </location>
</feature>
<dbReference type="PRINTS" id="PR00032">
    <property type="entry name" value="HTHARAC"/>
</dbReference>
<dbReference type="PROSITE" id="PS01124">
    <property type="entry name" value="HTH_ARAC_FAMILY_2"/>
    <property type="match status" value="1"/>
</dbReference>
<dbReference type="InterPro" id="IPR009057">
    <property type="entry name" value="Homeodomain-like_sf"/>
</dbReference>
<comment type="caution">
    <text evidence="5">The sequence shown here is derived from an EMBL/GenBank/DDBJ whole genome shotgun (WGS) entry which is preliminary data.</text>
</comment>
<dbReference type="PROSITE" id="PS00041">
    <property type="entry name" value="HTH_ARAC_FAMILY_1"/>
    <property type="match status" value="1"/>
</dbReference>
<dbReference type="InterPro" id="IPR032783">
    <property type="entry name" value="AraC_lig"/>
</dbReference>
<organism evidence="5 6">
    <name type="scientific">Rhizobium soli</name>
    <dbReference type="NCBI Taxonomy" id="424798"/>
    <lineage>
        <taxon>Bacteria</taxon>
        <taxon>Pseudomonadati</taxon>
        <taxon>Pseudomonadota</taxon>
        <taxon>Alphaproteobacteria</taxon>
        <taxon>Hyphomicrobiales</taxon>
        <taxon>Rhizobiaceae</taxon>
        <taxon>Rhizobium/Agrobacterium group</taxon>
        <taxon>Rhizobium</taxon>
    </lineage>
</organism>
<keyword evidence="2 5" id="KW-0238">DNA-binding</keyword>
<protein>
    <submittedName>
        <fullName evidence="5">AraC-like DNA-binding protein</fullName>
    </submittedName>
</protein>
<evidence type="ECO:0000256" key="3">
    <source>
        <dbReference type="ARBA" id="ARBA00023163"/>
    </source>
</evidence>
<dbReference type="AlphaFoldDB" id="A0A7X0JFV6"/>
<dbReference type="Pfam" id="PF12852">
    <property type="entry name" value="Cupin_6"/>
    <property type="match status" value="1"/>
</dbReference>
<sequence>MLDHSSKLTSDLTSDPLTEMLRGLRLDGVDYGRCRLAEPWGTAFPAQDAARFHFIKCGRAIIKTESGDWKELKTGDAVLIPRGEAHVLASAADAPTLPFENYGRKEVCTGIYDLKCRNTAESGGTLVFSGSLRFNVDRLHPLLQMMPETMLTSDLAKDDPAIPHLLEAMTREVDMDRVGAGGILARLADVLMATMIRTWVEHGCGETRGWIAAVRSPDVGRVLAAIHLQPERDWNNVELARLMGISRSGFAERFARVVGETPARYVARVRMHQARLWLKDGMRVAMVAERLGYDAEASFSRAFKRVIGDPPSHYRNKADPVRALAPLAAVSLVAAE</sequence>
<dbReference type="SMART" id="SM00342">
    <property type="entry name" value="HTH_ARAC"/>
    <property type="match status" value="1"/>
</dbReference>
<keyword evidence="1" id="KW-0805">Transcription regulation</keyword>
<reference evidence="5 6" key="1">
    <citation type="submission" date="2020-08" db="EMBL/GenBank/DDBJ databases">
        <title>The Agave Microbiome: Exploring the role of microbial communities in plant adaptations to desert environments.</title>
        <authorList>
            <person name="Partida-Martinez L.P."/>
        </authorList>
    </citation>
    <scope>NUCLEOTIDE SEQUENCE [LARGE SCALE GENOMIC DNA]</scope>
    <source>
        <strain evidence="5 6">AS3.12</strain>
    </source>
</reference>
<evidence type="ECO:0000256" key="1">
    <source>
        <dbReference type="ARBA" id="ARBA00023015"/>
    </source>
</evidence>
<keyword evidence="3" id="KW-0804">Transcription</keyword>
<evidence type="ECO:0000313" key="5">
    <source>
        <dbReference type="EMBL" id="MBB6506841.1"/>
    </source>
</evidence>
<proteinExistence type="predicted"/>
<gene>
    <name evidence="5" type="ORF">F4695_000160</name>
</gene>
<keyword evidence="6" id="KW-1185">Reference proteome</keyword>
<dbReference type="GO" id="GO:0043565">
    <property type="term" value="F:sequence-specific DNA binding"/>
    <property type="evidence" value="ECO:0007669"/>
    <property type="project" value="InterPro"/>
</dbReference>